<proteinExistence type="predicted"/>
<protein>
    <submittedName>
        <fullName evidence="1">Uncharacterized protein</fullName>
    </submittedName>
</protein>
<evidence type="ECO:0000313" key="1">
    <source>
        <dbReference type="EMBL" id="QBK89764.1"/>
    </source>
</evidence>
<gene>
    <name evidence="1" type="ORF">LCPAC101_00470</name>
</gene>
<reference evidence="1" key="1">
    <citation type="journal article" date="2019" name="MBio">
        <title>Virus Genomes from Deep Sea Sediments Expand the Ocean Megavirome and Support Independent Origins of Viral Gigantism.</title>
        <authorList>
            <person name="Backstrom D."/>
            <person name="Yutin N."/>
            <person name="Jorgensen S.L."/>
            <person name="Dharamshi J."/>
            <person name="Homa F."/>
            <person name="Zaremba-Niedwiedzka K."/>
            <person name="Spang A."/>
            <person name="Wolf Y.I."/>
            <person name="Koonin E.V."/>
            <person name="Ettema T.J."/>
        </authorList>
    </citation>
    <scope>NUCLEOTIDE SEQUENCE</scope>
</reference>
<organism evidence="1">
    <name type="scientific">Pithovirus LCPAC101</name>
    <dbReference type="NCBI Taxonomy" id="2506586"/>
    <lineage>
        <taxon>Viruses</taxon>
        <taxon>Pithoviruses</taxon>
    </lineage>
</organism>
<sequence length="174" mass="20544">MSLAKISAEVLECAGTNPDDLIEKNKMPKDCIKYFPKHPIMNILIYKNYTHNNVELIHTYTITYNGNYTLTVKEGKNKESIYKFKTICSLITYLFYSIKSWGSIKSMGSIIAIELYEKLFEDYPVARPVLESDYWKWTRDREVWSKSIIILHEQINNKQLYKKYLELMADMIIC</sequence>
<accession>A0A481Z2V5</accession>
<name>A0A481Z2V5_9VIRU</name>
<dbReference type="EMBL" id="MK500440">
    <property type="protein sequence ID" value="QBK89764.1"/>
    <property type="molecule type" value="Genomic_DNA"/>
</dbReference>